<evidence type="ECO:0000313" key="7">
    <source>
        <dbReference type="Proteomes" id="UP000261380"/>
    </source>
</evidence>
<accession>A0A3B5MLV7</accession>
<protein>
    <recommendedName>
        <fullName evidence="5">AIG1-type G domain-containing protein</fullName>
    </recommendedName>
</protein>
<dbReference type="GeneTree" id="ENSGT01120000271858"/>
<reference evidence="6" key="2">
    <citation type="submission" date="2025-09" db="UniProtKB">
        <authorList>
            <consortium name="Ensembl"/>
        </authorList>
    </citation>
    <scope>IDENTIFICATION</scope>
</reference>
<proteinExistence type="inferred from homology"/>
<evidence type="ECO:0000256" key="2">
    <source>
        <dbReference type="ARBA" id="ARBA00022741"/>
    </source>
</evidence>
<dbReference type="AlphaFoldDB" id="A0A3B5MLV7"/>
<keyword evidence="3" id="KW-0342">GTP-binding</keyword>
<name>A0A3B5MLV7_9TELE</name>
<feature type="transmembrane region" description="Helical" evidence="4">
    <location>
        <begin position="208"/>
        <end position="229"/>
    </location>
</feature>
<dbReference type="InterPro" id="IPR027417">
    <property type="entry name" value="P-loop_NTPase"/>
</dbReference>
<dbReference type="CDD" id="cd01852">
    <property type="entry name" value="AIG1"/>
    <property type="match status" value="1"/>
</dbReference>
<feature type="transmembrane region" description="Helical" evidence="4">
    <location>
        <begin position="241"/>
        <end position="264"/>
    </location>
</feature>
<keyword evidence="2" id="KW-0547">Nucleotide-binding</keyword>
<evidence type="ECO:0000313" key="6">
    <source>
        <dbReference type="Ensembl" id="ENSXCOP00000024546.1"/>
    </source>
</evidence>
<keyword evidence="4" id="KW-1133">Transmembrane helix</keyword>
<evidence type="ECO:0000259" key="5">
    <source>
        <dbReference type="PROSITE" id="PS51720"/>
    </source>
</evidence>
<dbReference type="Gene3D" id="3.40.50.300">
    <property type="entry name" value="P-loop containing nucleotide triphosphate hydrolases"/>
    <property type="match status" value="1"/>
</dbReference>
<evidence type="ECO:0000256" key="1">
    <source>
        <dbReference type="ARBA" id="ARBA00008535"/>
    </source>
</evidence>
<sequence>VSVAGNPNLEIIFKLRMCLNCQELRIVLVGKTGAGKSAVGNTILGEKIFTSGINSSSVTTECQKETRVLSNQMLSVVDTPGLFDTFQSQQKVKAEIAKCVSLAAPGPHVFLVVIQPNRFTPEEQNTVKIIQEIFGEESEQYSMVLFTHGDDLEEDNVSIKKIINDNKALKNFIDQCGKRSHVFNNKAKDPDQVTELIKKINKMEKDNSFIRGVLASAGIVVGTAVAGILTEVAIGAAVGATLGPIGAAAGAGVGLVTAVTGAVVKKKFCKVQ</sequence>
<dbReference type="PANTHER" id="PTHR10903:SF170">
    <property type="entry name" value="GTPASE IMAP FAMILY MEMBER 7"/>
    <property type="match status" value="1"/>
</dbReference>
<keyword evidence="4" id="KW-0472">Membrane</keyword>
<dbReference type="GO" id="GO:0005525">
    <property type="term" value="F:GTP binding"/>
    <property type="evidence" value="ECO:0007669"/>
    <property type="project" value="UniProtKB-KW"/>
</dbReference>
<dbReference type="SUPFAM" id="SSF52540">
    <property type="entry name" value="P-loop containing nucleoside triphosphate hydrolases"/>
    <property type="match status" value="1"/>
</dbReference>
<dbReference type="PANTHER" id="PTHR10903">
    <property type="entry name" value="GTPASE, IMAP FAMILY MEMBER-RELATED"/>
    <property type="match status" value="1"/>
</dbReference>
<feature type="domain" description="AIG1-type G" evidence="5">
    <location>
        <begin position="21"/>
        <end position="218"/>
    </location>
</feature>
<dbReference type="InterPro" id="IPR006703">
    <property type="entry name" value="G_AIG1"/>
</dbReference>
<reference evidence="6" key="1">
    <citation type="submission" date="2025-08" db="UniProtKB">
        <authorList>
            <consortium name="Ensembl"/>
        </authorList>
    </citation>
    <scope>IDENTIFICATION</scope>
</reference>
<dbReference type="PROSITE" id="PS51720">
    <property type="entry name" value="G_AIG1"/>
    <property type="match status" value="1"/>
</dbReference>
<dbReference type="InterPro" id="IPR045058">
    <property type="entry name" value="GIMA/IAN/Toc"/>
</dbReference>
<organism evidence="6 7">
    <name type="scientific">Xiphophorus couchianus</name>
    <name type="common">Monterrey platyfish</name>
    <dbReference type="NCBI Taxonomy" id="32473"/>
    <lineage>
        <taxon>Eukaryota</taxon>
        <taxon>Metazoa</taxon>
        <taxon>Chordata</taxon>
        <taxon>Craniata</taxon>
        <taxon>Vertebrata</taxon>
        <taxon>Euteleostomi</taxon>
        <taxon>Actinopterygii</taxon>
        <taxon>Neopterygii</taxon>
        <taxon>Teleostei</taxon>
        <taxon>Neoteleostei</taxon>
        <taxon>Acanthomorphata</taxon>
        <taxon>Ovalentaria</taxon>
        <taxon>Atherinomorphae</taxon>
        <taxon>Cyprinodontiformes</taxon>
        <taxon>Poeciliidae</taxon>
        <taxon>Poeciliinae</taxon>
        <taxon>Xiphophorus</taxon>
    </lineage>
</organism>
<dbReference type="Proteomes" id="UP000261380">
    <property type="component" value="Unplaced"/>
</dbReference>
<dbReference type="FunFam" id="3.40.50.300:FF:000366">
    <property type="entry name" value="GTPase, IMAP family member 2"/>
    <property type="match status" value="1"/>
</dbReference>
<dbReference type="Ensembl" id="ENSXCOT00000024842.1">
    <property type="protein sequence ID" value="ENSXCOP00000024546.1"/>
    <property type="gene ID" value="ENSXCOG00000018335.1"/>
</dbReference>
<dbReference type="Pfam" id="PF04548">
    <property type="entry name" value="AIG1"/>
    <property type="match status" value="1"/>
</dbReference>
<keyword evidence="7" id="KW-1185">Reference proteome</keyword>
<evidence type="ECO:0000256" key="4">
    <source>
        <dbReference type="SAM" id="Phobius"/>
    </source>
</evidence>
<evidence type="ECO:0000256" key="3">
    <source>
        <dbReference type="ARBA" id="ARBA00023134"/>
    </source>
</evidence>
<keyword evidence="4" id="KW-0812">Transmembrane</keyword>
<comment type="similarity">
    <text evidence="1">Belongs to the TRAFAC class TrmE-Era-EngA-EngB-Septin-like GTPase superfamily. AIG1/Toc34/Toc159-like paraseptin GTPase family. IAN subfamily.</text>
</comment>
<dbReference type="STRING" id="32473.ENSXCOP00000024546"/>